<organism evidence="3">
    <name type="scientific">Epinephelus coioides</name>
    <name type="common">Orange-spotted grouper</name>
    <name type="synonym">Epinephelus nebulosus</name>
    <dbReference type="NCBI Taxonomy" id="94232"/>
    <lineage>
        <taxon>Eukaryota</taxon>
        <taxon>Metazoa</taxon>
        <taxon>Chordata</taxon>
        <taxon>Craniata</taxon>
        <taxon>Vertebrata</taxon>
        <taxon>Euteleostomi</taxon>
        <taxon>Actinopterygii</taxon>
        <taxon>Neopterygii</taxon>
        <taxon>Teleostei</taxon>
        <taxon>Neoteleostei</taxon>
        <taxon>Acanthomorphata</taxon>
        <taxon>Eupercaria</taxon>
        <taxon>Perciformes</taxon>
        <taxon>Serranoidei</taxon>
        <taxon>Serranidae</taxon>
        <taxon>Epinephelinae</taxon>
        <taxon>Epinephelini</taxon>
        <taxon>Epinephelus</taxon>
    </lineage>
</organism>
<dbReference type="GO" id="GO:0032233">
    <property type="term" value="P:positive regulation of actin filament bundle assembly"/>
    <property type="evidence" value="ECO:0007669"/>
    <property type="project" value="TreeGrafter"/>
</dbReference>
<dbReference type="EMBL" id="JN112559">
    <property type="protein sequence ID" value="AER42675.1"/>
    <property type="molecule type" value="mRNA"/>
</dbReference>
<evidence type="ECO:0000256" key="1">
    <source>
        <dbReference type="ARBA" id="ARBA00010058"/>
    </source>
</evidence>
<dbReference type="InterPro" id="IPR005455">
    <property type="entry name" value="PFN_euk"/>
</dbReference>
<dbReference type="SUPFAM" id="SSF55770">
    <property type="entry name" value="Profilin (actin-binding protein)"/>
    <property type="match status" value="1"/>
</dbReference>
<comment type="similarity">
    <text evidence="1 2">Belongs to the profilin family.</text>
</comment>
<dbReference type="GO" id="GO:0030833">
    <property type="term" value="P:regulation of actin filament polymerization"/>
    <property type="evidence" value="ECO:0007669"/>
    <property type="project" value="TreeGrafter"/>
</dbReference>
<dbReference type="GO" id="GO:0005737">
    <property type="term" value="C:cytoplasm"/>
    <property type="evidence" value="ECO:0007669"/>
    <property type="project" value="TreeGrafter"/>
</dbReference>
<proteinExistence type="evidence at transcript level"/>
<dbReference type="PANTHER" id="PTHR13936:SF17">
    <property type="entry name" value="PROFILIN"/>
    <property type="match status" value="1"/>
</dbReference>
<dbReference type="AlphaFoldDB" id="G8G900"/>
<dbReference type="InterPro" id="IPR036140">
    <property type="entry name" value="PFN_sf"/>
</dbReference>
<sequence length="137" mass="14666">MSWDSYVNTLMAHELIEEVAIWGKTPGQESQWAATPGLSNISVAEIKRLAGDSNALRCCGPHVGGMKCMFIRDNSDDPQVLSMDLKSVKDEQGNSHSVCVGVCKTAFVIVKGTPASNGGTLAEALFKTIKYLKDSGC</sequence>
<keyword evidence="2" id="KW-0009">Actin-binding</keyword>
<dbReference type="InterPro" id="IPR048278">
    <property type="entry name" value="PFN"/>
</dbReference>
<name>G8G900_EPICO</name>
<reference evidence="3" key="1">
    <citation type="submission" date="2011-06" db="EMBL/GenBank/DDBJ databases">
        <title>Differential gene expression of grouper iridovirus treated orange-spotted grouper (Epinephelus coioides).</title>
        <authorList>
            <person name="Wu M.-S."/>
            <person name="Chen C.-W."/>
            <person name="Liu Y.-C."/>
            <person name="Huang H.-H."/>
            <person name="Chang C.-Y."/>
        </authorList>
    </citation>
    <scope>NUCLEOTIDE SEQUENCE</scope>
</reference>
<dbReference type="GO" id="GO:0003779">
    <property type="term" value="F:actin binding"/>
    <property type="evidence" value="ECO:0007669"/>
    <property type="project" value="UniProtKB-KW"/>
</dbReference>
<dbReference type="Gene3D" id="3.30.450.30">
    <property type="entry name" value="Dynein light chain 2a, cytoplasmic"/>
    <property type="match status" value="1"/>
</dbReference>
<evidence type="ECO:0000313" key="3">
    <source>
        <dbReference type="EMBL" id="AER42675.1"/>
    </source>
</evidence>
<dbReference type="SMART" id="SM00392">
    <property type="entry name" value="PROF"/>
    <property type="match status" value="1"/>
</dbReference>
<evidence type="ECO:0000256" key="2">
    <source>
        <dbReference type="RuleBase" id="RU003909"/>
    </source>
</evidence>
<dbReference type="PANTHER" id="PTHR13936">
    <property type="entry name" value="PROFILIN"/>
    <property type="match status" value="1"/>
</dbReference>
<dbReference type="Pfam" id="PF00235">
    <property type="entry name" value="Profilin"/>
    <property type="match status" value="1"/>
</dbReference>
<protein>
    <recommendedName>
        <fullName evidence="2">Profilin</fullName>
    </recommendedName>
</protein>
<accession>G8G900</accession>